<feature type="transmembrane region" description="Helical" evidence="7">
    <location>
        <begin position="187"/>
        <end position="207"/>
    </location>
</feature>
<gene>
    <name evidence="8" type="primary">chrA</name>
    <name evidence="8" type="ORF">K6Y31_09680</name>
</gene>
<sequence length="383" mass="40783">MFEIFSSFFLLGLHSFGGPAAHIGYFKKAFVDEKKWLSEQDYQGLVALSQVLPGPGSSQVGFALGLKRAGLAGGIAAFVGFTLPSFCLLFGLALFSQGQQPDWLNALIHALKLLAVVVVVDAVLNMYRSFCVTRLLTAMAVLSAAALLLFPSVVTQFVVFIAAALICFKWHKVERAADDEASSQQVVVKWLPLGLFAVLFLALPWLSGYGSVLPLLNDFYQAGSLVFGGGHVVLPLLEQGLQGQISQDTFLFGYAAAQAVPGPMFSLAAFLGAYLNASPLLGAMLATLAIFLPGFLLVLALLQSWQQLSQQAWFATASAGINASVVGLLLAALYQPVFTSAVVSSLDMVAVVIGLFALRVLKLKVMWLVLGALVWGLGLHLLA</sequence>
<dbReference type="NCBIfam" id="TIGR00937">
    <property type="entry name" value="2A51"/>
    <property type="match status" value="1"/>
</dbReference>
<dbReference type="InterPro" id="IPR003370">
    <property type="entry name" value="Chromate_transpt"/>
</dbReference>
<dbReference type="PANTHER" id="PTHR33567">
    <property type="entry name" value="CHROMATE ION TRANSPORTER (EUROFUNG)"/>
    <property type="match status" value="1"/>
</dbReference>
<feature type="transmembrane region" description="Helical" evidence="7">
    <location>
        <begin position="71"/>
        <end position="95"/>
    </location>
</feature>
<feature type="transmembrane region" description="Helical" evidence="7">
    <location>
        <begin position="139"/>
        <end position="166"/>
    </location>
</feature>
<evidence type="ECO:0000256" key="4">
    <source>
        <dbReference type="ARBA" id="ARBA00022692"/>
    </source>
</evidence>
<dbReference type="Proteomes" id="UP001201273">
    <property type="component" value="Unassembled WGS sequence"/>
</dbReference>
<keyword evidence="4 7" id="KW-0812">Transmembrane</keyword>
<dbReference type="PIRSF" id="PIRSF004810">
    <property type="entry name" value="ChrA"/>
    <property type="match status" value="1"/>
</dbReference>
<protein>
    <submittedName>
        <fullName evidence="8">Chromate efflux transporter</fullName>
    </submittedName>
</protein>
<keyword evidence="9" id="KW-1185">Reference proteome</keyword>
<proteinExistence type="inferred from homology"/>
<feature type="transmembrane region" description="Helical" evidence="7">
    <location>
        <begin position="249"/>
        <end position="274"/>
    </location>
</feature>
<feature type="transmembrane region" description="Helical" evidence="7">
    <location>
        <begin position="107"/>
        <end position="127"/>
    </location>
</feature>
<evidence type="ECO:0000256" key="2">
    <source>
        <dbReference type="ARBA" id="ARBA00005262"/>
    </source>
</evidence>
<evidence type="ECO:0000256" key="7">
    <source>
        <dbReference type="SAM" id="Phobius"/>
    </source>
</evidence>
<evidence type="ECO:0000313" key="9">
    <source>
        <dbReference type="Proteomes" id="UP001201273"/>
    </source>
</evidence>
<comment type="similarity">
    <text evidence="2">Belongs to the chromate ion transporter (CHR) (TC 2.A.51) family.</text>
</comment>
<organism evidence="8 9">
    <name type="scientific">Motilimonas cestriensis</name>
    <dbReference type="NCBI Taxonomy" id="2742685"/>
    <lineage>
        <taxon>Bacteria</taxon>
        <taxon>Pseudomonadati</taxon>
        <taxon>Pseudomonadota</taxon>
        <taxon>Gammaproteobacteria</taxon>
        <taxon>Alteromonadales</taxon>
        <taxon>Alteromonadales genera incertae sedis</taxon>
        <taxon>Motilimonas</taxon>
    </lineage>
</organism>
<accession>A0ABS8W7W3</accession>
<evidence type="ECO:0000256" key="5">
    <source>
        <dbReference type="ARBA" id="ARBA00022989"/>
    </source>
</evidence>
<name>A0ABS8W7W3_9GAMM</name>
<comment type="caution">
    <text evidence="8">The sequence shown here is derived from an EMBL/GenBank/DDBJ whole genome shotgun (WGS) entry which is preliminary data.</text>
</comment>
<feature type="transmembrane region" description="Helical" evidence="7">
    <location>
        <begin position="340"/>
        <end position="358"/>
    </location>
</feature>
<evidence type="ECO:0000256" key="3">
    <source>
        <dbReference type="ARBA" id="ARBA00022475"/>
    </source>
</evidence>
<feature type="transmembrane region" description="Helical" evidence="7">
    <location>
        <begin position="365"/>
        <end position="382"/>
    </location>
</feature>
<evidence type="ECO:0000256" key="1">
    <source>
        <dbReference type="ARBA" id="ARBA00004651"/>
    </source>
</evidence>
<keyword evidence="5 7" id="KW-1133">Transmembrane helix</keyword>
<evidence type="ECO:0000313" key="8">
    <source>
        <dbReference type="EMBL" id="MCE2595087.1"/>
    </source>
</evidence>
<dbReference type="InterPro" id="IPR014047">
    <property type="entry name" value="Chr_Tranpt_l_chain"/>
</dbReference>
<dbReference type="EMBL" id="JAIMJA010000008">
    <property type="protein sequence ID" value="MCE2595087.1"/>
    <property type="molecule type" value="Genomic_DNA"/>
</dbReference>
<feature type="transmembrane region" description="Helical" evidence="7">
    <location>
        <begin position="314"/>
        <end position="334"/>
    </location>
</feature>
<dbReference type="PANTHER" id="PTHR33567:SF3">
    <property type="entry name" value="CHROMATE ION TRANSPORTER (EUROFUNG)"/>
    <property type="match status" value="1"/>
</dbReference>
<feature type="transmembrane region" description="Helical" evidence="7">
    <location>
        <begin position="219"/>
        <end position="237"/>
    </location>
</feature>
<dbReference type="Pfam" id="PF02417">
    <property type="entry name" value="Chromate_transp"/>
    <property type="match status" value="2"/>
</dbReference>
<feature type="transmembrane region" description="Helical" evidence="7">
    <location>
        <begin position="280"/>
        <end position="302"/>
    </location>
</feature>
<keyword evidence="3" id="KW-1003">Cell membrane</keyword>
<keyword evidence="6 7" id="KW-0472">Membrane</keyword>
<evidence type="ECO:0000256" key="6">
    <source>
        <dbReference type="ARBA" id="ARBA00023136"/>
    </source>
</evidence>
<comment type="subcellular location">
    <subcellularLocation>
        <location evidence="1">Cell membrane</location>
        <topology evidence="1">Multi-pass membrane protein</topology>
    </subcellularLocation>
</comment>
<reference evidence="8 9" key="1">
    <citation type="journal article" date="2022" name="Environ. Microbiol. Rep.">
        <title>Eco-phylogenetic analyses reveal divergent evolution of vitamin B12 metabolism in the marine bacterial family 'Psychromonadaceae'.</title>
        <authorList>
            <person name="Jin X."/>
            <person name="Yang Y."/>
            <person name="Cao H."/>
            <person name="Gao B."/>
            <person name="Zhao Z."/>
        </authorList>
    </citation>
    <scope>NUCLEOTIDE SEQUENCE [LARGE SCALE GENOMIC DNA]</scope>
    <source>
        <strain evidence="8 9">MKS20</strain>
    </source>
</reference>